<evidence type="ECO:0000256" key="2">
    <source>
        <dbReference type="SAM" id="Phobius"/>
    </source>
</evidence>
<evidence type="ECO:0000256" key="1">
    <source>
        <dbReference type="SAM" id="MobiDB-lite"/>
    </source>
</evidence>
<dbReference type="EMBL" id="JARTCD010000172">
    <property type="protein sequence ID" value="KAJ8651543.1"/>
    <property type="molecule type" value="Genomic_DNA"/>
</dbReference>
<comment type="caution">
    <text evidence="3">The sequence shown here is derived from an EMBL/GenBank/DDBJ whole genome shotgun (WGS) entry which is preliminary data.</text>
</comment>
<dbReference type="Proteomes" id="UP001234581">
    <property type="component" value="Unassembled WGS sequence"/>
</dbReference>
<evidence type="ECO:0000313" key="3">
    <source>
        <dbReference type="EMBL" id="KAJ8651543.1"/>
    </source>
</evidence>
<evidence type="ECO:0000313" key="4">
    <source>
        <dbReference type="Proteomes" id="UP001234581"/>
    </source>
</evidence>
<keyword evidence="4" id="KW-1185">Reference proteome</keyword>
<feature type="region of interest" description="Disordered" evidence="1">
    <location>
        <begin position="1"/>
        <end position="41"/>
    </location>
</feature>
<feature type="compositionally biased region" description="Polar residues" evidence="1">
    <location>
        <begin position="18"/>
        <end position="27"/>
    </location>
</feature>
<keyword evidence="2" id="KW-0472">Membrane</keyword>
<sequence>MQSSRSSPTLHSAGGRSTAVSFNTILRQQQQQQDGTRKVELSKLSDDDLKHVLFFRPGARGDPSYRRISQAAIEYCKDVQAQMMDDIIGRQPTHALEPTDTDNNPATTGAAALGNPVSSLDPGFLYPSNNTDHSIEASAESSPHDDSIATINNYNDLMRQAALNSRDRAARLRIMRIRDLDLEPLFELLTLCQRRPPSFTSLQDMLLLIRNLDPGSDASVVVSSAWWNNNSSSAVSSEEMQQQTQQSKRIWERNMACYIHTANTLMGNFHGMLPFCWLNQAYLASIRQDLADGDIHRLPKIPTLEELDRSGYSISAFPRIQYGIKIVGKDVSVQILSLTDLRYRDADMNMDRDNVVWKYYCDNILKLSKLIPNKRSFDVAVDVGMIPHDMLSLVDFTWWTNNVIKLGREVHAAAVDRQTYNLFRRLHREYYSVWRTIKRDYAEQLKYNPVQFILNIVMAIVALASLVFATTGVLQVLQGFCVFGDEYC</sequence>
<protein>
    <submittedName>
        <fullName evidence="3">Uncharacterized protein</fullName>
    </submittedName>
</protein>
<reference evidence="3 4" key="1">
    <citation type="submission" date="2023-03" db="EMBL/GenBank/DDBJ databases">
        <title>Genome sequence of Lichtheimia ornata CBS 291.66.</title>
        <authorList>
            <person name="Mohabir J.T."/>
            <person name="Shea T.P."/>
            <person name="Kurbessoian T."/>
            <person name="Berby B."/>
            <person name="Fontaine J."/>
            <person name="Livny J."/>
            <person name="Gnirke A."/>
            <person name="Stajich J.E."/>
            <person name="Cuomo C.A."/>
        </authorList>
    </citation>
    <scope>NUCLEOTIDE SEQUENCE [LARGE SCALE GENOMIC DNA]</scope>
    <source>
        <strain evidence="3">CBS 291.66</strain>
    </source>
</reference>
<keyword evidence="2" id="KW-1133">Transmembrane helix</keyword>
<accession>A0AAD7UQG8</accession>
<feature type="compositionally biased region" description="Polar residues" evidence="1">
    <location>
        <begin position="1"/>
        <end position="10"/>
    </location>
</feature>
<feature type="region of interest" description="Disordered" evidence="1">
    <location>
        <begin position="93"/>
        <end position="146"/>
    </location>
</feature>
<dbReference type="GeneID" id="83220224"/>
<organism evidence="3 4">
    <name type="scientific">Lichtheimia ornata</name>
    <dbReference type="NCBI Taxonomy" id="688661"/>
    <lineage>
        <taxon>Eukaryota</taxon>
        <taxon>Fungi</taxon>
        <taxon>Fungi incertae sedis</taxon>
        <taxon>Mucoromycota</taxon>
        <taxon>Mucoromycotina</taxon>
        <taxon>Mucoromycetes</taxon>
        <taxon>Mucorales</taxon>
        <taxon>Lichtheimiaceae</taxon>
        <taxon>Lichtheimia</taxon>
    </lineage>
</organism>
<gene>
    <name evidence="3" type="ORF">O0I10_012893</name>
</gene>
<dbReference type="RefSeq" id="XP_058336457.1">
    <property type="nucleotide sequence ID" value="XM_058492776.1"/>
</dbReference>
<feature type="transmembrane region" description="Helical" evidence="2">
    <location>
        <begin position="452"/>
        <end position="474"/>
    </location>
</feature>
<name>A0AAD7UQG8_9FUNG</name>
<proteinExistence type="predicted"/>
<keyword evidence="2" id="KW-0812">Transmembrane</keyword>
<dbReference type="AlphaFoldDB" id="A0AAD7UQG8"/>